<reference evidence="1" key="1">
    <citation type="submission" date="2014-09" db="EMBL/GenBank/DDBJ databases">
        <authorList>
            <person name="Magalhaes I.L.F."/>
            <person name="Oliveira U."/>
            <person name="Santos F.R."/>
            <person name="Vidigal T.H.D.A."/>
            <person name="Brescovit A.D."/>
            <person name="Santos A.J."/>
        </authorList>
    </citation>
    <scope>NUCLEOTIDE SEQUENCE</scope>
    <source>
        <tissue evidence="1">Shoot tissue taken approximately 20 cm above the soil surface</tissue>
    </source>
</reference>
<sequence length="57" mass="6960">MDQAKRSRKNSCWKIWVQRDPRSALDVECICRLLKQLFGFSRRRRACRTPLRRWPSP</sequence>
<accession>A0A0A9GJ25</accession>
<reference evidence="1" key="2">
    <citation type="journal article" date="2015" name="Data Brief">
        <title>Shoot transcriptome of the giant reed, Arundo donax.</title>
        <authorList>
            <person name="Barrero R.A."/>
            <person name="Guerrero F.D."/>
            <person name="Moolhuijzen P."/>
            <person name="Goolsby J.A."/>
            <person name="Tidwell J."/>
            <person name="Bellgard S.E."/>
            <person name="Bellgard M.I."/>
        </authorList>
    </citation>
    <scope>NUCLEOTIDE SEQUENCE</scope>
    <source>
        <tissue evidence="1">Shoot tissue taken approximately 20 cm above the soil surface</tissue>
    </source>
</reference>
<dbReference type="EMBL" id="GBRH01172806">
    <property type="protein sequence ID" value="JAE25090.1"/>
    <property type="molecule type" value="Transcribed_RNA"/>
</dbReference>
<proteinExistence type="predicted"/>
<organism evidence="1">
    <name type="scientific">Arundo donax</name>
    <name type="common">Giant reed</name>
    <name type="synonym">Donax arundinaceus</name>
    <dbReference type="NCBI Taxonomy" id="35708"/>
    <lineage>
        <taxon>Eukaryota</taxon>
        <taxon>Viridiplantae</taxon>
        <taxon>Streptophyta</taxon>
        <taxon>Embryophyta</taxon>
        <taxon>Tracheophyta</taxon>
        <taxon>Spermatophyta</taxon>
        <taxon>Magnoliopsida</taxon>
        <taxon>Liliopsida</taxon>
        <taxon>Poales</taxon>
        <taxon>Poaceae</taxon>
        <taxon>PACMAD clade</taxon>
        <taxon>Arundinoideae</taxon>
        <taxon>Arundineae</taxon>
        <taxon>Arundo</taxon>
    </lineage>
</organism>
<name>A0A0A9GJ25_ARUDO</name>
<evidence type="ECO:0000313" key="1">
    <source>
        <dbReference type="EMBL" id="JAE25090.1"/>
    </source>
</evidence>
<protein>
    <submittedName>
        <fullName evidence="1">Uncharacterized protein</fullName>
    </submittedName>
</protein>
<dbReference type="AlphaFoldDB" id="A0A0A9GJ25"/>